<protein>
    <submittedName>
        <fullName evidence="1">Uncharacterized protein</fullName>
    </submittedName>
</protein>
<sequence>MTNGLTWIGAHAHTATPVPGMLGGISLTLARGIDPDEFLINLGADLDQLAARTPLAELRSQPTPPGHDPTRYAYAMYGSEGEWTYVLENDHAATWATGFRRVPSMRPGPGEEILCASRNLYSPPAAILHVEGDEVIRRAEFGTTTGHESALDAALTAAGAVFPSIPDATADEVTAYYEQHGARLPTLVFTALGAYTGLSIDQDAAQAGNLPAVHLLAP</sequence>
<name>A0A6G3QTG0_9ACTN</name>
<reference evidence="1" key="1">
    <citation type="submission" date="2020-01" db="EMBL/GenBank/DDBJ databases">
        <title>Insect and environment-associated Actinomycetes.</title>
        <authorList>
            <person name="Currrie C."/>
            <person name="Chevrette M."/>
            <person name="Carlson C."/>
            <person name="Stubbendieck R."/>
            <person name="Wendt-Pienkowski E."/>
        </authorList>
    </citation>
    <scope>NUCLEOTIDE SEQUENCE</scope>
    <source>
        <strain evidence="1">SID14436</strain>
    </source>
</reference>
<evidence type="ECO:0000313" key="1">
    <source>
        <dbReference type="EMBL" id="NEA86651.1"/>
    </source>
</evidence>
<proteinExistence type="predicted"/>
<organism evidence="1">
    <name type="scientific">Streptomyces sp. SID14436</name>
    <dbReference type="NCBI Taxonomy" id="2706070"/>
    <lineage>
        <taxon>Bacteria</taxon>
        <taxon>Bacillati</taxon>
        <taxon>Actinomycetota</taxon>
        <taxon>Actinomycetes</taxon>
        <taxon>Kitasatosporales</taxon>
        <taxon>Streptomycetaceae</taxon>
        <taxon>Streptomyces</taxon>
    </lineage>
</organism>
<accession>A0A6G3QTG0</accession>
<comment type="caution">
    <text evidence="1">The sequence shown here is derived from an EMBL/GenBank/DDBJ whole genome shotgun (WGS) entry which is preliminary data.</text>
</comment>
<dbReference type="EMBL" id="JAAGMD010000321">
    <property type="protein sequence ID" value="NEA86651.1"/>
    <property type="molecule type" value="Genomic_DNA"/>
</dbReference>
<gene>
    <name evidence="1" type="ORF">G3I53_11505</name>
</gene>
<dbReference type="AlphaFoldDB" id="A0A6G3QTG0"/>
<dbReference type="RefSeq" id="WP_164335762.1">
    <property type="nucleotide sequence ID" value="NZ_JAAGMD010000321.1"/>
</dbReference>